<dbReference type="Proteomes" id="UP000271098">
    <property type="component" value="Unassembled WGS sequence"/>
</dbReference>
<evidence type="ECO:0000313" key="2">
    <source>
        <dbReference type="Proteomes" id="UP000271098"/>
    </source>
</evidence>
<dbReference type="WBParaSite" id="GPUH_0001172201-mRNA-1">
    <property type="protein sequence ID" value="GPUH_0001172201-mRNA-1"/>
    <property type="gene ID" value="GPUH_0001172201"/>
</dbReference>
<organism evidence="3">
    <name type="scientific">Gongylonema pulchrum</name>
    <dbReference type="NCBI Taxonomy" id="637853"/>
    <lineage>
        <taxon>Eukaryota</taxon>
        <taxon>Metazoa</taxon>
        <taxon>Ecdysozoa</taxon>
        <taxon>Nematoda</taxon>
        <taxon>Chromadorea</taxon>
        <taxon>Rhabditida</taxon>
        <taxon>Spirurina</taxon>
        <taxon>Spiruromorpha</taxon>
        <taxon>Spiruroidea</taxon>
        <taxon>Gongylonematidae</taxon>
        <taxon>Gongylonema</taxon>
    </lineage>
</organism>
<proteinExistence type="predicted"/>
<protein>
    <submittedName>
        <fullName evidence="3">Eph LBD domain-containing protein</fullName>
    </submittedName>
</protein>
<gene>
    <name evidence="1" type="ORF">GPUH_LOCUS11706</name>
</gene>
<evidence type="ECO:0000313" key="3">
    <source>
        <dbReference type="WBParaSite" id="GPUH_0001172201-mRNA-1"/>
    </source>
</evidence>
<accession>A0A183DSL7</accession>
<dbReference type="EMBL" id="UYRT01078743">
    <property type="protein sequence ID" value="VDN19135.1"/>
    <property type="molecule type" value="Genomic_DNA"/>
</dbReference>
<reference evidence="1 2" key="2">
    <citation type="submission" date="2018-11" db="EMBL/GenBank/DDBJ databases">
        <authorList>
            <consortium name="Pathogen Informatics"/>
        </authorList>
    </citation>
    <scope>NUCLEOTIDE SEQUENCE [LARGE SCALE GENOMIC DNA]</scope>
</reference>
<dbReference type="AlphaFoldDB" id="A0A183DSL7"/>
<sequence>MYITWHDFVNRTTAGDSANLQFNTVPVVGSWYTLELNNNNEHWIVESATIATTPPDDSRNSVPDNAEICEIRDAVGVVCSETPGCAFVSASFGECSCNRWKSLHIGDWISFSACYNGRPEFTGSAQHKVKRWRKIASLYPARRLRNTVVVTASISPRQQNVKSPTRPTECPTTVVLANDRSNWDKRTRVKEKSTQAACSASGAANTNAKVVKLNYNCIRYACVRVLCR</sequence>
<reference evidence="3" key="1">
    <citation type="submission" date="2016-06" db="UniProtKB">
        <authorList>
            <consortium name="WormBaseParasite"/>
        </authorList>
    </citation>
    <scope>IDENTIFICATION</scope>
</reference>
<evidence type="ECO:0000313" key="1">
    <source>
        <dbReference type="EMBL" id="VDN19135.1"/>
    </source>
</evidence>
<keyword evidence="2" id="KW-1185">Reference proteome</keyword>
<name>A0A183DSL7_9BILA</name>